<evidence type="ECO:0000256" key="5">
    <source>
        <dbReference type="ARBA" id="ARBA00023136"/>
    </source>
</evidence>
<dbReference type="InParanoid" id="A0A1C7N172"/>
<comment type="subcellular location">
    <subcellularLocation>
        <location evidence="1">Membrane</location>
        <topology evidence="1">Multi-pass membrane protein</topology>
    </subcellularLocation>
</comment>
<keyword evidence="5 6" id="KW-0472">Membrane</keyword>
<dbReference type="GO" id="GO:0045332">
    <property type="term" value="P:phospholipid translocation"/>
    <property type="evidence" value="ECO:0007669"/>
    <property type="project" value="UniProtKB-UniRule"/>
</dbReference>
<evidence type="ECO:0000256" key="1">
    <source>
        <dbReference type="ARBA" id="ARBA00004141"/>
    </source>
</evidence>
<reference evidence="8 9" key="1">
    <citation type="submission" date="2016-03" db="EMBL/GenBank/DDBJ databases">
        <title>Choanephora cucurbitarum.</title>
        <authorList>
            <person name="Min B."/>
            <person name="Park H."/>
            <person name="Park J.-H."/>
            <person name="Shin H.-D."/>
            <person name="Choi I.-G."/>
        </authorList>
    </citation>
    <scope>NUCLEOTIDE SEQUENCE [LARGE SCALE GENOMIC DNA]</scope>
    <source>
        <strain evidence="8 9">KUS-F28377</strain>
    </source>
</reference>
<keyword evidence="9" id="KW-1185">Reference proteome</keyword>
<comment type="caution">
    <text evidence="8">The sequence shown here is derived from an EMBL/GenBank/DDBJ whole genome shotgun (WGS) entry which is preliminary data.</text>
</comment>
<organism evidence="8 9">
    <name type="scientific">Choanephora cucurbitarum</name>
    <dbReference type="NCBI Taxonomy" id="101091"/>
    <lineage>
        <taxon>Eukaryota</taxon>
        <taxon>Fungi</taxon>
        <taxon>Fungi incertae sedis</taxon>
        <taxon>Mucoromycota</taxon>
        <taxon>Mucoromycotina</taxon>
        <taxon>Mucoromycetes</taxon>
        <taxon>Mucorales</taxon>
        <taxon>Mucorineae</taxon>
        <taxon>Choanephoraceae</taxon>
        <taxon>Choanephoroideae</taxon>
        <taxon>Choanephora</taxon>
    </lineage>
</organism>
<keyword evidence="3 7" id="KW-0812">Transmembrane</keyword>
<dbReference type="GO" id="GO:0005783">
    <property type="term" value="C:endoplasmic reticulum"/>
    <property type="evidence" value="ECO:0007669"/>
    <property type="project" value="TreeGrafter"/>
</dbReference>
<gene>
    <name evidence="8" type="primary">mug89_0</name>
    <name evidence="8" type="ORF">A0J61_09579</name>
</gene>
<accession>A0A1C7N172</accession>
<dbReference type="AlphaFoldDB" id="A0A1C7N172"/>
<dbReference type="PANTHER" id="PTHR10926:SF0">
    <property type="entry name" value="CDC50, ISOFORM A"/>
    <property type="match status" value="1"/>
</dbReference>
<dbReference type="Pfam" id="PF03381">
    <property type="entry name" value="CDC50"/>
    <property type="match status" value="1"/>
</dbReference>
<evidence type="ECO:0000313" key="8">
    <source>
        <dbReference type="EMBL" id="OBZ82369.1"/>
    </source>
</evidence>
<dbReference type="Proteomes" id="UP000093000">
    <property type="component" value="Unassembled WGS sequence"/>
</dbReference>
<evidence type="ECO:0000313" key="9">
    <source>
        <dbReference type="Proteomes" id="UP000093000"/>
    </source>
</evidence>
<dbReference type="EMBL" id="LUGH01000883">
    <property type="protein sequence ID" value="OBZ82369.1"/>
    <property type="molecule type" value="Genomic_DNA"/>
</dbReference>
<dbReference type="GO" id="GO:0005794">
    <property type="term" value="C:Golgi apparatus"/>
    <property type="evidence" value="ECO:0007669"/>
    <property type="project" value="TreeGrafter"/>
</dbReference>
<evidence type="ECO:0000256" key="7">
    <source>
        <dbReference type="SAM" id="Phobius"/>
    </source>
</evidence>
<evidence type="ECO:0000256" key="6">
    <source>
        <dbReference type="PIRNR" id="PIRNR015840"/>
    </source>
</evidence>
<keyword evidence="4 7" id="KW-1133">Transmembrane helix</keyword>
<protein>
    <submittedName>
        <fullName evidence="8">Meiotically up-regulated gene 89 protein</fullName>
    </submittedName>
</protein>
<feature type="transmembrane region" description="Helical" evidence="7">
    <location>
        <begin position="345"/>
        <end position="365"/>
    </location>
</feature>
<proteinExistence type="inferred from homology"/>
<dbReference type="InterPro" id="IPR005045">
    <property type="entry name" value="CDC50/LEM3_fam"/>
</dbReference>
<dbReference type="OrthoDB" id="340608at2759"/>
<dbReference type="FunCoup" id="A0A1C7N172">
    <property type="interactions" value="307"/>
</dbReference>
<dbReference type="STRING" id="101091.A0A1C7N172"/>
<dbReference type="PIRSF" id="PIRSF015840">
    <property type="entry name" value="DUF284_TM_euk"/>
    <property type="match status" value="1"/>
</dbReference>
<evidence type="ECO:0000256" key="2">
    <source>
        <dbReference type="ARBA" id="ARBA00009457"/>
    </source>
</evidence>
<evidence type="ECO:0000256" key="3">
    <source>
        <dbReference type="ARBA" id="ARBA00022692"/>
    </source>
</evidence>
<feature type="transmembrane region" description="Helical" evidence="7">
    <location>
        <begin position="43"/>
        <end position="63"/>
    </location>
</feature>
<sequence length="399" mass="45176">MYSVTLYQRNLEDLSAPTEPELDGPFRQQKLPAWQPVLTPRTVIPALFVIGFIFIPIGGLLYWNSGRVSELMIDYTTCSQYTEPIYLDRTKYTIEFSSGLDIDSIEPPAFHVENVTDFLDPIWQNPNNLSIQRCILDFTVPESMKGPIFMYYRLTNFYQNHRQYIKNYDADQLSGEKVSASTLDTNCGPLGTLANGLVIYPCGLIANSMFNDTASDLASTVANQTYVFQRTGIAWPTDKKKYGHTKYSPSEIAPPPNWADRYPNGLYTPEYPPPDLSNMERLMVWMHVAALPDFRKIWARNDAETLEAGRWRIGIDMNFNTSIYEGSKWLVLSTSSPLGGRNPRLGIAYIAIGAISIFFGLLFTLRHCFKPRKLGDPSYLSWNQPGGGLPLDKRAKKIS</sequence>
<dbReference type="PANTHER" id="PTHR10926">
    <property type="entry name" value="CELL CYCLE CONTROL PROTEIN 50"/>
    <property type="match status" value="1"/>
</dbReference>
<comment type="similarity">
    <text evidence="2 6">Belongs to the CDC50/LEM3 family.</text>
</comment>
<name>A0A1C7N172_9FUNG</name>
<evidence type="ECO:0000256" key="4">
    <source>
        <dbReference type="ARBA" id="ARBA00022989"/>
    </source>
</evidence>
<dbReference type="GO" id="GO:0005886">
    <property type="term" value="C:plasma membrane"/>
    <property type="evidence" value="ECO:0007669"/>
    <property type="project" value="TreeGrafter"/>
</dbReference>